<evidence type="ECO:0000259" key="3">
    <source>
        <dbReference type="Pfam" id="PF20743"/>
    </source>
</evidence>
<feature type="region of interest" description="Disordered" evidence="1">
    <location>
        <begin position="452"/>
        <end position="515"/>
    </location>
</feature>
<dbReference type="SUPFAM" id="SSF47473">
    <property type="entry name" value="EF-hand"/>
    <property type="match status" value="1"/>
</dbReference>
<feature type="domain" description="DUF5580" evidence="2">
    <location>
        <begin position="216"/>
        <end position="304"/>
    </location>
</feature>
<sequence length="604" mass="68274">MRTHIIEAEVKQVINYQSSSFIFKQLPPAYAVFMTERVFTVELNPLEPFLATEFSVKCKWFCKGGSNIMNRTTKNAPFGTDNTPVLELKIVGGKRVEVLSKKAELASSELWKNVKSPARGPHGTPSMLTQPNFRAYEYSDLQRGYSTAMQHETARDVTSYTSPFGDRTRSYRHGVPAINKHPVLPPIGVSQPPGNNFISESFHHEELSDSMAPSSDESLADLVSRRLRGFNNNKMKDMYVELSGFDRHMTGFVNESQLSLVFLRHDLPLKLSTIKILMHKFSDSNNLHEINYEKLLQFLSSCAANRGSRLDRSRVERSPEPPKMNEADPSSHRHHSPPASEVDEKMVSLLEEQLADVDEVDLDAMKKQMMKADRLENGEIHADKIVEIFLNQRIPLTSSVLTKMLQRSEIAQGMVNWRLFLLPLAHACHRLNLGSHHLSHVTSPEKSALSTSSSINSVLSRQEPLPSSASVRETSATQAPTPEPHRERNKNGVFPQSRMWDGEEKPSIEEEDSSPRRTDLWMRNFTRLAHALRNYHPFKSDALPRTEVERMAANYNLIYSLGFSNKKLDDAIKRAVTSEGKPLDKQTVAVEKLLSALLGSYQNL</sequence>
<evidence type="ECO:0000256" key="1">
    <source>
        <dbReference type="SAM" id="MobiDB-lite"/>
    </source>
</evidence>
<feature type="region of interest" description="Disordered" evidence="1">
    <location>
        <begin position="309"/>
        <end position="344"/>
    </location>
</feature>
<comment type="caution">
    <text evidence="4">The sequence shown here is derived from an EMBL/GenBank/DDBJ whole genome shotgun (WGS) entry which is preliminary data.</text>
</comment>
<accession>A0ABP0FQ23</accession>
<feature type="compositionally biased region" description="Basic and acidic residues" evidence="1">
    <location>
        <begin position="309"/>
        <end position="331"/>
    </location>
</feature>
<evidence type="ECO:0000259" key="2">
    <source>
        <dbReference type="Pfam" id="PF17743"/>
    </source>
</evidence>
<dbReference type="EMBL" id="CAWYQH010000079">
    <property type="protein sequence ID" value="CAK8680751.1"/>
    <property type="molecule type" value="Genomic_DNA"/>
</dbReference>
<reference evidence="4 5" key="1">
    <citation type="submission" date="2024-02" db="EMBL/GenBank/DDBJ databases">
        <authorList>
            <person name="Daric V."/>
            <person name="Darras S."/>
        </authorList>
    </citation>
    <scope>NUCLEOTIDE SEQUENCE [LARGE SCALE GENOMIC DNA]</scope>
</reference>
<gene>
    <name evidence="4" type="ORF">CVLEPA_LOCUS11006</name>
</gene>
<feature type="compositionally biased region" description="Basic and acidic residues" evidence="1">
    <location>
        <begin position="500"/>
        <end position="515"/>
    </location>
</feature>
<evidence type="ECO:0000313" key="4">
    <source>
        <dbReference type="EMBL" id="CAK8680751.1"/>
    </source>
</evidence>
<name>A0ABP0FQ23_CLALP</name>
<dbReference type="PANTHER" id="PTHR34830">
    <property type="entry name" value="SIMILAR TO HYPOTHETICAL PROTEIN MGC34837"/>
    <property type="match status" value="1"/>
</dbReference>
<proteinExistence type="predicted"/>
<feature type="compositionally biased region" description="Polar residues" evidence="1">
    <location>
        <begin position="465"/>
        <end position="480"/>
    </location>
</feature>
<dbReference type="InterPro" id="IPR011992">
    <property type="entry name" value="EF-hand-dom_pair"/>
</dbReference>
<keyword evidence="5" id="KW-1185">Reference proteome</keyword>
<dbReference type="InterPro" id="IPR048316">
    <property type="entry name" value="DUF5580_N"/>
</dbReference>
<dbReference type="Proteomes" id="UP001642483">
    <property type="component" value="Unassembled WGS sequence"/>
</dbReference>
<dbReference type="PANTHER" id="PTHR34830:SF1">
    <property type="entry name" value="GENE 12695-RELATED"/>
    <property type="match status" value="1"/>
</dbReference>
<protein>
    <submittedName>
        <fullName evidence="4">Uncharacterized protein</fullName>
    </submittedName>
</protein>
<dbReference type="InterPro" id="IPR049247">
    <property type="entry name" value="DUF5580_C"/>
</dbReference>
<feature type="domain" description="DUF5580" evidence="3">
    <location>
        <begin position="520"/>
        <end position="579"/>
    </location>
</feature>
<dbReference type="InterPro" id="IPR040774">
    <property type="entry name" value="DUF5580"/>
</dbReference>
<dbReference type="Pfam" id="PF20743">
    <property type="entry name" value="DUF5580_C"/>
    <property type="match status" value="1"/>
</dbReference>
<evidence type="ECO:0000313" key="5">
    <source>
        <dbReference type="Proteomes" id="UP001642483"/>
    </source>
</evidence>
<dbReference type="Pfam" id="PF17743">
    <property type="entry name" value="DUF5580"/>
    <property type="match status" value="1"/>
</dbReference>
<organism evidence="4 5">
    <name type="scientific">Clavelina lepadiformis</name>
    <name type="common">Light-bulb sea squirt</name>
    <name type="synonym">Ascidia lepadiformis</name>
    <dbReference type="NCBI Taxonomy" id="159417"/>
    <lineage>
        <taxon>Eukaryota</taxon>
        <taxon>Metazoa</taxon>
        <taxon>Chordata</taxon>
        <taxon>Tunicata</taxon>
        <taxon>Ascidiacea</taxon>
        <taxon>Aplousobranchia</taxon>
        <taxon>Clavelinidae</taxon>
        <taxon>Clavelina</taxon>
    </lineage>
</organism>